<evidence type="ECO:0000313" key="5">
    <source>
        <dbReference type="EMBL" id="KAG2208918.1"/>
    </source>
</evidence>
<dbReference type="PROSITE" id="PS51517">
    <property type="entry name" value="NDT80"/>
    <property type="match status" value="1"/>
</dbReference>
<keyword evidence="6" id="KW-1185">Reference proteome</keyword>
<feature type="region of interest" description="Disordered" evidence="3">
    <location>
        <begin position="344"/>
        <end position="373"/>
    </location>
</feature>
<dbReference type="PANTHER" id="PTHR35144:SF2">
    <property type="entry name" value="MEIOSIS-SPECIFIC TRANSCRIPTION FACTOR NDT80"/>
    <property type="match status" value="1"/>
</dbReference>
<dbReference type="GO" id="GO:0003677">
    <property type="term" value="F:DNA binding"/>
    <property type="evidence" value="ECO:0007669"/>
    <property type="project" value="UniProtKB-KW"/>
</dbReference>
<feature type="domain" description="NDT80" evidence="4">
    <location>
        <begin position="74"/>
        <end position="310"/>
    </location>
</feature>
<feature type="region of interest" description="Disordered" evidence="3">
    <location>
        <begin position="471"/>
        <end position="551"/>
    </location>
</feature>
<dbReference type="Gene3D" id="2.60.40.1390">
    <property type="entry name" value="NDT80 DNA-binding domain"/>
    <property type="match status" value="1"/>
</dbReference>
<dbReference type="GO" id="GO:0051321">
    <property type="term" value="P:meiotic cell cycle"/>
    <property type="evidence" value="ECO:0007669"/>
    <property type="project" value="TreeGrafter"/>
</dbReference>
<sequence>MNQVHNSKDWHSQAPLQSPPSVDPLTSPKPSNNFTNYTPTSAYPEQHNIPYTNAGEPDTSRLPGMIAPSQPATPRPERAEAMYQPPYPRNTNVRGRTNLFANETGPFFSPSEPFENLYSSDKTSLLSVRVQSKMDRGFFMADDDWTCYRRNYFQVSSVFSIHGFNHYYAMNDAPQQVFVQTEDGLAPVQRFLLGVSARVANGEKEIELIQHTPKRDKGPQFRPDPKPITPGGNLTMSSVANNQNIVTFERVQFKTATANNGKRRAAQQYYLCVVDLFAETDRHQLIKVASCRSSPLVVRGRSPGHYAEISSQPIQQQQHTINVKNEPTEGESGNQRQHVFATYSKPATPTPSSSSTEYSHSSSSQAPSSQQTVSNAYSTYYSSGGYPPHYAPTSNVQRSSTSPASQPPYAQPNYVIHDASHTETYPNEFHGGSPRSTVEEQPKMVQQFNMQQTGPIESPHSGFDWQRARYNSASSSASAPSPGNHGNASAASAAAAAAAAEHQQHHHQQQQQQAYFSQNDARASYSPTTPTYATSGRKYNNVPNLMNNQIA</sequence>
<dbReference type="InterPro" id="IPR037141">
    <property type="entry name" value="NDT80_DNA-bd_dom_sf"/>
</dbReference>
<feature type="region of interest" description="Disordered" evidence="3">
    <location>
        <begin position="388"/>
        <end position="412"/>
    </location>
</feature>
<dbReference type="InterPro" id="IPR052605">
    <property type="entry name" value="Fungal_trans_regulator"/>
</dbReference>
<dbReference type="SUPFAM" id="SSF49417">
    <property type="entry name" value="p53-like transcription factors"/>
    <property type="match status" value="1"/>
</dbReference>
<feature type="compositionally biased region" description="Basic and acidic residues" evidence="3">
    <location>
        <begin position="1"/>
        <end position="11"/>
    </location>
</feature>
<proteinExistence type="predicted"/>
<feature type="compositionally biased region" description="Low complexity" evidence="3">
    <location>
        <begin position="472"/>
        <end position="501"/>
    </location>
</feature>
<dbReference type="GO" id="GO:0003700">
    <property type="term" value="F:DNA-binding transcription factor activity"/>
    <property type="evidence" value="ECO:0007669"/>
    <property type="project" value="UniProtKB-UniRule"/>
</dbReference>
<name>A0A8H7RFU2_9FUNG</name>
<evidence type="ECO:0000256" key="3">
    <source>
        <dbReference type="SAM" id="MobiDB-lite"/>
    </source>
</evidence>
<comment type="caution">
    <text evidence="5">The sequence shown here is derived from an EMBL/GenBank/DDBJ whole genome shotgun (WGS) entry which is preliminary data.</text>
</comment>
<evidence type="ECO:0000256" key="2">
    <source>
        <dbReference type="PROSITE-ProRule" id="PRU00850"/>
    </source>
</evidence>
<dbReference type="GO" id="GO:0000228">
    <property type="term" value="C:nuclear chromosome"/>
    <property type="evidence" value="ECO:0007669"/>
    <property type="project" value="TreeGrafter"/>
</dbReference>
<dbReference type="EMBL" id="JAEPRD010000017">
    <property type="protein sequence ID" value="KAG2208918.1"/>
    <property type="molecule type" value="Genomic_DNA"/>
</dbReference>
<feature type="compositionally biased region" description="Polar residues" evidence="3">
    <location>
        <begin position="28"/>
        <end position="43"/>
    </location>
</feature>
<dbReference type="GO" id="GO:0045944">
    <property type="term" value="P:positive regulation of transcription by RNA polymerase II"/>
    <property type="evidence" value="ECO:0007669"/>
    <property type="project" value="TreeGrafter"/>
</dbReference>
<dbReference type="OrthoDB" id="2288358at2759"/>
<gene>
    <name evidence="5" type="ORF">INT47_011058</name>
</gene>
<accession>A0A8H7RFU2</accession>
<dbReference type="InterPro" id="IPR008967">
    <property type="entry name" value="p53-like_TF_DNA-bd_sf"/>
</dbReference>
<protein>
    <recommendedName>
        <fullName evidence="4">NDT80 domain-containing protein</fullName>
    </recommendedName>
</protein>
<dbReference type="InterPro" id="IPR024061">
    <property type="entry name" value="NDT80_DNA-bd_dom"/>
</dbReference>
<reference evidence="5" key="1">
    <citation type="submission" date="2020-12" db="EMBL/GenBank/DDBJ databases">
        <title>Metabolic potential, ecology and presence of endohyphal bacteria is reflected in genomic diversity of Mucoromycotina.</title>
        <authorList>
            <person name="Muszewska A."/>
            <person name="Okrasinska A."/>
            <person name="Steczkiewicz K."/>
            <person name="Drgas O."/>
            <person name="Orlowska M."/>
            <person name="Perlinska-Lenart U."/>
            <person name="Aleksandrzak-Piekarczyk T."/>
            <person name="Szatraj K."/>
            <person name="Zielenkiewicz U."/>
            <person name="Pilsyk S."/>
            <person name="Malc E."/>
            <person name="Mieczkowski P."/>
            <person name="Kruszewska J.S."/>
            <person name="Biernat P."/>
            <person name="Pawlowska J."/>
        </authorList>
    </citation>
    <scope>NUCLEOTIDE SEQUENCE</scope>
    <source>
        <strain evidence="5">WA0000017839</strain>
    </source>
</reference>
<organism evidence="5 6">
    <name type="scientific">Mucor saturninus</name>
    <dbReference type="NCBI Taxonomy" id="64648"/>
    <lineage>
        <taxon>Eukaryota</taxon>
        <taxon>Fungi</taxon>
        <taxon>Fungi incertae sedis</taxon>
        <taxon>Mucoromycota</taxon>
        <taxon>Mucoromycotina</taxon>
        <taxon>Mucoromycetes</taxon>
        <taxon>Mucorales</taxon>
        <taxon>Mucorineae</taxon>
        <taxon>Mucoraceae</taxon>
        <taxon>Mucor</taxon>
    </lineage>
</organism>
<feature type="compositionally biased region" description="Low complexity" evidence="3">
    <location>
        <begin position="523"/>
        <end position="535"/>
    </location>
</feature>
<feature type="DNA-binding region" description="NDT80" evidence="2">
    <location>
        <begin position="74"/>
        <end position="310"/>
    </location>
</feature>
<keyword evidence="1 2" id="KW-0238">DNA-binding</keyword>
<evidence type="ECO:0000313" key="6">
    <source>
        <dbReference type="Proteomes" id="UP000603453"/>
    </source>
</evidence>
<dbReference type="PANTHER" id="PTHR35144">
    <property type="entry name" value="MEIOSIS-SPECIFIC TRANSCRIPTION FACTOR NDT80"/>
    <property type="match status" value="1"/>
</dbReference>
<evidence type="ECO:0000256" key="1">
    <source>
        <dbReference type="ARBA" id="ARBA00023125"/>
    </source>
</evidence>
<dbReference type="Proteomes" id="UP000603453">
    <property type="component" value="Unassembled WGS sequence"/>
</dbReference>
<feature type="compositionally biased region" description="Polar residues" evidence="3">
    <location>
        <begin position="393"/>
        <end position="404"/>
    </location>
</feature>
<evidence type="ECO:0000259" key="4">
    <source>
        <dbReference type="PROSITE" id="PS51517"/>
    </source>
</evidence>
<dbReference type="AlphaFoldDB" id="A0A8H7RFU2"/>
<dbReference type="Pfam" id="PF05224">
    <property type="entry name" value="NDT80_PhoG"/>
    <property type="match status" value="1"/>
</dbReference>
<feature type="region of interest" description="Disordered" evidence="3">
    <location>
        <begin position="1"/>
        <end position="76"/>
    </location>
</feature>
<feature type="compositionally biased region" description="Polar residues" evidence="3">
    <location>
        <begin position="537"/>
        <end position="551"/>
    </location>
</feature>